<keyword evidence="1" id="KW-0472">Membrane</keyword>
<evidence type="ECO:0000313" key="4">
    <source>
        <dbReference type="Proteomes" id="UP000008810"/>
    </source>
</evidence>
<keyword evidence="1" id="KW-1133">Transmembrane helix</keyword>
<proteinExistence type="predicted"/>
<evidence type="ECO:0000256" key="1">
    <source>
        <dbReference type="SAM" id="Phobius"/>
    </source>
</evidence>
<dbReference type="Gramene" id="PNT66978">
    <property type="protein sequence ID" value="PNT66978"/>
    <property type="gene ID" value="BRADI_3g19073v3"/>
</dbReference>
<evidence type="ECO:0000313" key="3">
    <source>
        <dbReference type="EnsemblPlants" id="PNT66978"/>
    </source>
</evidence>
<feature type="transmembrane region" description="Helical" evidence="1">
    <location>
        <begin position="46"/>
        <end position="65"/>
    </location>
</feature>
<dbReference type="EMBL" id="CM000882">
    <property type="protein sequence ID" value="PNT66978.1"/>
    <property type="molecule type" value="Genomic_DNA"/>
</dbReference>
<keyword evidence="4" id="KW-1185">Reference proteome</keyword>
<reference evidence="2" key="2">
    <citation type="submission" date="2017-06" db="EMBL/GenBank/DDBJ databases">
        <title>WGS assembly of Brachypodium distachyon.</title>
        <authorList>
            <consortium name="The International Brachypodium Initiative"/>
            <person name="Lucas S."/>
            <person name="Harmon-Smith M."/>
            <person name="Lail K."/>
            <person name="Tice H."/>
            <person name="Grimwood J."/>
            <person name="Bruce D."/>
            <person name="Barry K."/>
            <person name="Shu S."/>
            <person name="Lindquist E."/>
            <person name="Wang M."/>
            <person name="Pitluck S."/>
            <person name="Vogel J.P."/>
            <person name="Garvin D.F."/>
            <person name="Mockler T.C."/>
            <person name="Schmutz J."/>
            <person name="Rokhsar D."/>
            <person name="Bevan M.W."/>
        </authorList>
    </citation>
    <scope>NUCLEOTIDE SEQUENCE</scope>
    <source>
        <strain evidence="2">Bd21</strain>
    </source>
</reference>
<accession>A0A2K2CY74</accession>
<dbReference type="AlphaFoldDB" id="A0A2K2CY74"/>
<dbReference type="Proteomes" id="UP000008810">
    <property type="component" value="Chromosome 3"/>
</dbReference>
<reference evidence="3" key="3">
    <citation type="submission" date="2018-08" db="UniProtKB">
        <authorList>
            <consortium name="EnsemblPlants"/>
        </authorList>
    </citation>
    <scope>IDENTIFICATION</scope>
    <source>
        <strain evidence="3">cv. Bd21</strain>
    </source>
</reference>
<reference evidence="2 3" key="1">
    <citation type="journal article" date="2010" name="Nature">
        <title>Genome sequencing and analysis of the model grass Brachypodium distachyon.</title>
        <authorList>
            <consortium name="International Brachypodium Initiative"/>
        </authorList>
    </citation>
    <scope>NUCLEOTIDE SEQUENCE [LARGE SCALE GENOMIC DNA]</scope>
    <source>
        <strain evidence="2 3">Bd21</strain>
    </source>
</reference>
<sequence length="84" mass="9627">MKTFCSWQWHLSSEMTLLPFRRPLPHNCMLVVQRSREGNAFKNPSWASWAGWLPVAILSLAVHQVRKGRQASRQRGDRAPASQA</sequence>
<evidence type="ECO:0000313" key="2">
    <source>
        <dbReference type="EMBL" id="PNT66978.1"/>
    </source>
</evidence>
<dbReference type="InParanoid" id="A0A2K2CY74"/>
<protein>
    <submittedName>
        <fullName evidence="2 3">Uncharacterized protein</fullName>
    </submittedName>
</protein>
<name>A0A2K2CY74_BRADI</name>
<gene>
    <name evidence="2" type="ORF">BRADI_3g19073v3</name>
</gene>
<keyword evidence="1" id="KW-0812">Transmembrane</keyword>
<organism evidence="2">
    <name type="scientific">Brachypodium distachyon</name>
    <name type="common">Purple false brome</name>
    <name type="synonym">Trachynia distachya</name>
    <dbReference type="NCBI Taxonomy" id="15368"/>
    <lineage>
        <taxon>Eukaryota</taxon>
        <taxon>Viridiplantae</taxon>
        <taxon>Streptophyta</taxon>
        <taxon>Embryophyta</taxon>
        <taxon>Tracheophyta</taxon>
        <taxon>Spermatophyta</taxon>
        <taxon>Magnoliopsida</taxon>
        <taxon>Liliopsida</taxon>
        <taxon>Poales</taxon>
        <taxon>Poaceae</taxon>
        <taxon>BOP clade</taxon>
        <taxon>Pooideae</taxon>
        <taxon>Stipodae</taxon>
        <taxon>Brachypodieae</taxon>
        <taxon>Brachypodium</taxon>
    </lineage>
</organism>
<dbReference type="EnsemblPlants" id="PNT66978">
    <property type="protein sequence ID" value="PNT66978"/>
    <property type="gene ID" value="BRADI_3g19073v3"/>
</dbReference>